<dbReference type="GO" id="GO:0005615">
    <property type="term" value="C:extracellular space"/>
    <property type="evidence" value="ECO:0007669"/>
    <property type="project" value="TreeGrafter"/>
</dbReference>
<evidence type="ECO:0000256" key="2">
    <source>
        <dbReference type="ARBA" id="ARBA00022737"/>
    </source>
</evidence>
<evidence type="ECO:0000313" key="4">
    <source>
        <dbReference type="WBParaSite" id="scf7180000422744.g9518"/>
    </source>
</evidence>
<dbReference type="InterPro" id="IPR032675">
    <property type="entry name" value="LRR_dom_sf"/>
</dbReference>
<dbReference type="SUPFAM" id="SSF52058">
    <property type="entry name" value="L domain-like"/>
    <property type="match status" value="2"/>
</dbReference>
<dbReference type="PANTHER" id="PTHR45712">
    <property type="entry name" value="AGAP008170-PA"/>
    <property type="match status" value="1"/>
</dbReference>
<name>A0A915NYY0_9BILA</name>
<evidence type="ECO:0000313" key="3">
    <source>
        <dbReference type="Proteomes" id="UP000887560"/>
    </source>
</evidence>
<proteinExistence type="predicted"/>
<reference evidence="4" key="1">
    <citation type="submission" date="2022-11" db="UniProtKB">
        <authorList>
            <consortium name="WormBaseParasite"/>
        </authorList>
    </citation>
    <scope>IDENTIFICATION</scope>
</reference>
<dbReference type="AlphaFoldDB" id="A0A915NYY0"/>
<accession>A0A915NYY0</accession>
<dbReference type="InterPro" id="IPR050333">
    <property type="entry name" value="SLRP"/>
</dbReference>
<dbReference type="Proteomes" id="UP000887560">
    <property type="component" value="Unplaced"/>
</dbReference>
<dbReference type="WBParaSite" id="scf7180000422744.g9518">
    <property type="protein sequence ID" value="scf7180000422744.g9518"/>
    <property type="gene ID" value="scf7180000422744.g9518"/>
</dbReference>
<protein>
    <submittedName>
        <fullName evidence="4">Uncharacterized protein</fullName>
    </submittedName>
</protein>
<dbReference type="InterPro" id="IPR003591">
    <property type="entry name" value="Leu-rich_rpt_typical-subtyp"/>
</dbReference>
<dbReference type="PANTHER" id="PTHR45712:SF22">
    <property type="entry name" value="INSULIN-LIKE GROWTH FACTOR-BINDING PROTEIN COMPLEX ACID LABILE SUBUNIT"/>
    <property type="match status" value="1"/>
</dbReference>
<keyword evidence="3" id="KW-1185">Reference proteome</keyword>
<dbReference type="SMART" id="SM00369">
    <property type="entry name" value="LRR_TYP"/>
    <property type="match status" value="11"/>
</dbReference>
<dbReference type="Gene3D" id="3.80.10.10">
    <property type="entry name" value="Ribonuclease Inhibitor"/>
    <property type="match status" value="4"/>
</dbReference>
<evidence type="ECO:0000256" key="1">
    <source>
        <dbReference type="ARBA" id="ARBA00022614"/>
    </source>
</evidence>
<keyword evidence="1" id="KW-0433">Leucine-rich repeat</keyword>
<organism evidence="3 4">
    <name type="scientific">Meloidogyne floridensis</name>
    <dbReference type="NCBI Taxonomy" id="298350"/>
    <lineage>
        <taxon>Eukaryota</taxon>
        <taxon>Metazoa</taxon>
        <taxon>Ecdysozoa</taxon>
        <taxon>Nematoda</taxon>
        <taxon>Chromadorea</taxon>
        <taxon>Rhabditida</taxon>
        <taxon>Tylenchina</taxon>
        <taxon>Tylenchomorpha</taxon>
        <taxon>Tylenchoidea</taxon>
        <taxon>Meloidogynidae</taxon>
        <taxon>Meloidogyninae</taxon>
        <taxon>Meloidogyne</taxon>
    </lineage>
</organism>
<dbReference type="SMART" id="SM00365">
    <property type="entry name" value="LRR_SD22"/>
    <property type="match status" value="7"/>
</dbReference>
<dbReference type="InterPro" id="IPR001611">
    <property type="entry name" value="Leu-rich_rpt"/>
</dbReference>
<keyword evidence="2" id="KW-0677">Repeat</keyword>
<dbReference type="Pfam" id="PF13855">
    <property type="entry name" value="LRR_8"/>
    <property type="match status" value="1"/>
</dbReference>
<sequence>MLILLEANLLELILKSNKFHSPSLEWLPSFTHLQNLEKLNLEDNKIENFEDFLFNIKLNNLQFLHLDFNKISTINISTKNNLINNNFPSLQVLTLSNNLIEFVNFEHFPKTIGFVDLSNNLIENISLNSLFNLNFLYIINLQQNNINQIFSTNNPVKSTISLEHLNLAQNLIESINSNIFNIFKSIRRLDLSYNKITSIEETSFNSLIFIESLDLNSNKLNKLPLNLFNNNYLNNSIKQINLALNNFTKIPINSLNYLNNLIYLNFDGNYLNNNGGEGNYLFNKNNKLNELILSRNLFEAIPTEILNKLNSLQLLDLSFNLISKIGKMAFGSYYEGLEGSSPLQKLNLANNFIEELLNLTKPNLFKLPKLKLIDISNNLIEIFKLEQFVDSQLIEYINLSNNKLKRFNIQQTINSLKIFIAKNNQIEFLNSEMLQKIPAKTRNLTFKNLKQIQFLDLSGNMLNNLEEGIFGKNNLISLDLSKNNFSVFPTKGLISVRKSLKSLNLANNALKIIEKNNFEEINNLNYLCLSENKIEILDE</sequence>
<dbReference type="PROSITE" id="PS51450">
    <property type="entry name" value="LRR"/>
    <property type="match status" value="5"/>
</dbReference>